<evidence type="ECO:0000256" key="2">
    <source>
        <dbReference type="ARBA" id="ARBA00023235"/>
    </source>
</evidence>
<dbReference type="AlphaFoldDB" id="A0A4Q0P374"/>
<dbReference type="Proteomes" id="UP000289859">
    <property type="component" value="Unassembled WGS sequence"/>
</dbReference>
<dbReference type="EMBL" id="QOVK01000009">
    <property type="protein sequence ID" value="RXG20967.1"/>
    <property type="molecule type" value="Genomic_DNA"/>
</dbReference>
<dbReference type="GO" id="GO:0016853">
    <property type="term" value="F:isomerase activity"/>
    <property type="evidence" value="ECO:0007669"/>
    <property type="project" value="UniProtKB-KW"/>
</dbReference>
<protein>
    <submittedName>
        <fullName evidence="4">Mannobiose 2-epimerase</fullName>
    </submittedName>
</protein>
<dbReference type="InterPro" id="IPR008928">
    <property type="entry name" value="6-hairpin_glycosidase_sf"/>
</dbReference>
<keyword evidence="5" id="KW-1185">Reference proteome</keyword>
<gene>
    <name evidence="4" type="ORF">DSM02_2338</name>
</gene>
<feature type="chain" id="PRO_5020471591" evidence="3">
    <location>
        <begin position="20"/>
        <end position="445"/>
    </location>
</feature>
<keyword evidence="2" id="KW-0413">Isomerase</keyword>
<dbReference type="InterPro" id="IPR012341">
    <property type="entry name" value="6hp_glycosidase-like_sf"/>
</dbReference>
<dbReference type="OrthoDB" id="618431at2"/>
<dbReference type="PANTHER" id="PTHR15108">
    <property type="entry name" value="N-ACYLGLUCOSAMINE-2-EPIMERASE"/>
    <property type="match status" value="1"/>
</dbReference>
<name>A0A4Q0P374_9FLAO</name>
<dbReference type="InterPro" id="IPR010819">
    <property type="entry name" value="AGE/CE"/>
</dbReference>
<evidence type="ECO:0000313" key="5">
    <source>
        <dbReference type="Proteomes" id="UP000289859"/>
    </source>
</evidence>
<dbReference type="Pfam" id="PF07221">
    <property type="entry name" value="GlcNAc_2-epim"/>
    <property type="match status" value="1"/>
</dbReference>
<evidence type="ECO:0000256" key="1">
    <source>
        <dbReference type="ARBA" id="ARBA00008558"/>
    </source>
</evidence>
<comment type="caution">
    <text evidence="4">The sequence shown here is derived from an EMBL/GenBank/DDBJ whole genome shotgun (WGS) entry which is preliminary data.</text>
</comment>
<dbReference type="Gene3D" id="1.50.10.10">
    <property type="match status" value="1"/>
</dbReference>
<organism evidence="4 5">
    <name type="scientific">Leeuwenhoekiella polynyae</name>
    <dbReference type="NCBI Taxonomy" id="1550906"/>
    <lineage>
        <taxon>Bacteria</taxon>
        <taxon>Pseudomonadati</taxon>
        <taxon>Bacteroidota</taxon>
        <taxon>Flavobacteriia</taxon>
        <taxon>Flavobacteriales</taxon>
        <taxon>Flavobacteriaceae</taxon>
        <taxon>Leeuwenhoekiella</taxon>
    </lineage>
</organism>
<dbReference type="SUPFAM" id="SSF48208">
    <property type="entry name" value="Six-hairpin glycosidases"/>
    <property type="match status" value="1"/>
</dbReference>
<sequence>MKILHFFSLFCLTTFTAFAQEKVANEAIISQMKVDAKENLLDKWYPLVIDKEDGGYYSEITYDFQIGEKHDKMIVTQARHIWTNSVAAEFFPDKQNNLNYAAHGFEFLRDVVWDAKYGGFHNLVTKEGKPIAKKGEEKTAYGNSFAIYGLAAYYRVSGNKEALDLAKKTFYWLEEHSHDPKNKGYFQSLNLDGSPILRDSSFDSTSDVGYKDQNSSIHLLEAFTELYKVWPDKLVAERLKELLLLIRDTIVSERNYMNLFFEADWTPVSFNEETKKIIKKHYYLDHVSFGHDVETAYLMLEASEILERKDIEKTLLKGKMMVDHALENGWDPEFGGFYDGGYYFGEEKSLTIVNSDKNWWSQAEGLNTLLIMQHYFPNDSHHYGIYFNQLWEYVNTFFMDDRFGGWYEWGQDNKPETKDDLKGHIWKANYHNFRALINCLKNLEK</sequence>
<proteinExistence type="inferred from homology"/>
<evidence type="ECO:0000256" key="3">
    <source>
        <dbReference type="SAM" id="SignalP"/>
    </source>
</evidence>
<accession>A0A4Q0P374</accession>
<dbReference type="GO" id="GO:0005975">
    <property type="term" value="P:carbohydrate metabolic process"/>
    <property type="evidence" value="ECO:0007669"/>
    <property type="project" value="InterPro"/>
</dbReference>
<evidence type="ECO:0000313" key="4">
    <source>
        <dbReference type="EMBL" id="RXG20967.1"/>
    </source>
</evidence>
<keyword evidence="3" id="KW-0732">Signal</keyword>
<dbReference type="RefSeq" id="WP_128765757.1">
    <property type="nucleotide sequence ID" value="NZ_JBHUOO010000007.1"/>
</dbReference>
<reference evidence="4 5" key="1">
    <citation type="submission" date="2018-07" db="EMBL/GenBank/DDBJ databases">
        <title>Leeuwenhoekiella genomics.</title>
        <authorList>
            <person name="Tahon G."/>
            <person name="Willems A."/>
        </authorList>
    </citation>
    <scope>NUCLEOTIDE SEQUENCE [LARGE SCALE GENOMIC DNA]</scope>
    <source>
        <strain evidence="4 5">LMG 29608</strain>
    </source>
</reference>
<comment type="similarity">
    <text evidence="1">Belongs to the N-acylglucosamine 2-epimerase family.</text>
</comment>
<feature type="signal peptide" evidence="3">
    <location>
        <begin position="1"/>
        <end position="19"/>
    </location>
</feature>